<evidence type="ECO:0000256" key="5">
    <source>
        <dbReference type="ARBA" id="ARBA00022692"/>
    </source>
</evidence>
<name>A0A068SKW9_NEOGA</name>
<reference evidence="11" key="1">
    <citation type="journal article" date="2014" name="BMC Genomics">
        <title>Genome sequencing of two Neorhizobium galegae strains reveals a noeT gene responsible for the unusual acetylation of the nodulation factors.</title>
        <authorList>
            <person name="Osterman J."/>
            <person name="Marsh J."/>
            <person name="Laine P.K."/>
            <person name="Zeng Z."/>
            <person name="Alatalo E."/>
            <person name="Sullivan J.T."/>
            <person name="Young J.P."/>
            <person name="Thomas-Oates J."/>
            <person name="Paulin L."/>
            <person name="Lindstrom K."/>
        </authorList>
    </citation>
    <scope>NUCLEOTIDE SEQUENCE [LARGE SCALE GENOMIC DNA]</scope>
    <source>
        <strain evidence="11">HAMBI 540</strain>
    </source>
</reference>
<dbReference type="PANTHER" id="PTHR34040:SF2">
    <property type="entry name" value="FLAGELLAR BIOSYNTHETIC PROTEIN FLIQ"/>
    <property type="match status" value="1"/>
</dbReference>
<dbReference type="KEGG" id="ngg:RG540_CH02040"/>
<dbReference type="AlphaFoldDB" id="A0A068SKW9"/>
<dbReference type="EMBL" id="HG938353">
    <property type="protein sequence ID" value="CDN46399.1"/>
    <property type="molecule type" value="Genomic_DNA"/>
</dbReference>
<accession>A0A068SKW9</accession>
<dbReference type="PANTHER" id="PTHR34040">
    <property type="entry name" value="FLAGELLAR BIOSYNTHETIC PROTEIN FLIQ"/>
    <property type="match status" value="1"/>
</dbReference>
<keyword evidence="6 9" id="KW-1133">Transmembrane helix</keyword>
<dbReference type="RefSeq" id="WP_007756098.1">
    <property type="nucleotide sequence ID" value="NZ_HG938353.1"/>
</dbReference>
<gene>
    <name evidence="9 10" type="primary">fliQ</name>
    <name evidence="10" type="ORF">RG540_CH02040</name>
</gene>
<dbReference type="GO" id="GO:0009425">
    <property type="term" value="C:bacterial-type flagellum basal body"/>
    <property type="evidence" value="ECO:0007669"/>
    <property type="project" value="UniProtKB-SubCell"/>
</dbReference>
<dbReference type="HOGENOM" id="CLU_164516_0_1_5"/>
<keyword evidence="10" id="KW-0966">Cell projection</keyword>
<evidence type="ECO:0000256" key="3">
    <source>
        <dbReference type="ARBA" id="ARBA00021718"/>
    </source>
</evidence>
<feature type="transmembrane region" description="Helical" evidence="9">
    <location>
        <begin position="58"/>
        <end position="81"/>
    </location>
</feature>
<keyword evidence="11" id="KW-1185">Reference proteome</keyword>
<keyword evidence="10" id="KW-0969">Cilium</keyword>
<evidence type="ECO:0000256" key="2">
    <source>
        <dbReference type="ARBA" id="ARBA00006156"/>
    </source>
</evidence>
<dbReference type="GO" id="GO:0044780">
    <property type="term" value="P:bacterial-type flagellum assembly"/>
    <property type="evidence" value="ECO:0007669"/>
    <property type="project" value="InterPro"/>
</dbReference>
<dbReference type="Pfam" id="PF01313">
    <property type="entry name" value="Bac_export_3"/>
    <property type="match status" value="1"/>
</dbReference>
<keyword evidence="8 9" id="KW-0975">Bacterial flagellum</keyword>
<protein>
    <recommendedName>
        <fullName evidence="3 9">Flagellar biosynthetic protein FliQ</fullName>
    </recommendedName>
</protein>
<feature type="transmembrane region" description="Helical" evidence="9">
    <location>
        <begin position="12"/>
        <end position="38"/>
    </location>
</feature>
<evidence type="ECO:0000256" key="7">
    <source>
        <dbReference type="ARBA" id="ARBA00023136"/>
    </source>
</evidence>
<dbReference type="GeneID" id="24259614"/>
<evidence type="ECO:0000256" key="9">
    <source>
        <dbReference type="RuleBase" id="RU364090"/>
    </source>
</evidence>
<dbReference type="OrthoDB" id="9806440at2"/>
<evidence type="ECO:0000256" key="4">
    <source>
        <dbReference type="ARBA" id="ARBA00022475"/>
    </source>
</evidence>
<sequence>MNEADALDIMQAAIWTILIASGPAVLVAMVVGVVIAFLQALTQIQEMTLTFVPKIVAIMITIGITAPFIGGQINLFANLVFSRVQSGF</sequence>
<comment type="function">
    <text evidence="9">Role in flagellar biosynthesis.</text>
</comment>
<comment type="subcellular location">
    <subcellularLocation>
        <location evidence="1 9">Cell membrane</location>
        <topology evidence="1">Multi-pass membrane protein</topology>
    </subcellularLocation>
    <subcellularLocation>
        <location evidence="9">Bacterial flagellum basal body</location>
    </subcellularLocation>
</comment>
<evidence type="ECO:0000256" key="8">
    <source>
        <dbReference type="ARBA" id="ARBA00023143"/>
    </source>
</evidence>
<dbReference type="GO" id="GO:0005886">
    <property type="term" value="C:plasma membrane"/>
    <property type="evidence" value="ECO:0007669"/>
    <property type="project" value="UniProtKB-SubCell"/>
</dbReference>
<dbReference type="InterPro" id="IPR006305">
    <property type="entry name" value="FliQ"/>
</dbReference>
<evidence type="ECO:0000256" key="6">
    <source>
        <dbReference type="ARBA" id="ARBA00022989"/>
    </source>
</evidence>
<dbReference type="PATRIC" id="fig|1028800.3.peg.208"/>
<dbReference type="PRINTS" id="PR00952">
    <property type="entry name" value="TYPE3IMQPROT"/>
</dbReference>
<keyword evidence="4 9" id="KW-1003">Cell membrane</keyword>
<dbReference type="NCBIfam" id="TIGR01402">
    <property type="entry name" value="fliQ"/>
    <property type="match status" value="1"/>
</dbReference>
<dbReference type="Proteomes" id="UP000028181">
    <property type="component" value="Chromosome I"/>
</dbReference>
<dbReference type="NCBIfam" id="NF004671">
    <property type="entry name" value="PRK06010.1"/>
    <property type="match status" value="1"/>
</dbReference>
<comment type="similarity">
    <text evidence="2 9">Belongs to the FliQ/MopD/SpaQ family.</text>
</comment>
<dbReference type="InterPro" id="IPR002191">
    <property type="entry name" value="Bac_export_3"/>
</dbReference>
<keyword evidence="5 9" id="KW-0812">Transmembrane</keyword>
<dbReference type="GO" id="GO:0009306">
    <property type="term" value="P:protein secretion"/>
    <property type="evidence" value="ECO:0007669"/>
    <property type="project" value="InterPro"/>
</dbReference>
<evidence type="ECO:0000256" key="1">
    <source>
        <dbReference type="ARBA" id="ARBA00004651"/>
    </source>
</evidence>
<keyword evidence="10" id="KW-0282">Flagellum</keyword>
<proteinExistence type="inferred from homology"/>
<evidence type="ECO:0000313" key="11">
    <source>
        <dbReference type="Proteomes" id="UP000028181"/>
    </source>
</evidence>
<organism evidence="10 11">
    <name type="scientific">Neorhizobium galegae bv. orientalis str. HAMBI 540</name>
    <dbReference type="NCBI Taxonomy" id="1028800"/>
    <lineage>
        <taxon>Bacteria</taxon>
        <taxon>Pseudomonadati</taxon>
        <taxon>Pseudomonadota</taxon>
        <taxon>Alphaproteobacteria</taxon>
        <taxon>Hyphomicrobiales</taxon>
        <taxon>Rhizobiaceae</taxon>
        <taxon>Rhizobium/Agrobacterium group</taxon>
        <taxon>Neorhizobium</taxon>
    </lineage>
</organism>
<dbReference type="eggNOG" id="COG1987">
    <property type="taxonomic scope" value="Bacteria"/>
</dbReference>
<dbReference type="PIRSF" id="PIRSF004669">
    <property type="entry name" value="FliQ"/>
    <property type="match status" value="1"/>
</dbReference>
<keyword evidence="7 9" id="KW-0472">Membrane</keyword>
<evidence type="ECO:0000313" key="10">
    <source>
        <dbReference type="EMBL" id="CDN46399.1"/>
    </source>
</evidence>